<proteinExistence type="predicted"/>
<keyword evidence="1" id="KW-0472">Membrane</keyword>
<evidence type="ECO:0000313" key="3">
    <source>
        <dbReference type="Proteomes" id="UP001431209"/>
    </source>
</evidence>
<dbReference type="EMBL" id="JAOPGA020001037">
    <property type="protein sequence ID" value="KAL0484372.1"/>
    <property type="molecule type" value="Genomic_DNA"/>
</dbReference>
<keyword evidence="1" id="KW-1133">Transmembrane helix</keyword>
<sequence>MSSPTPATSNTGIKSVAPQLNPKHFRSFGTSRIAVNLRIIGAGFAIMGLYTWLCPPLRKRYFKAMGLIKDE</sequence>
<dbReference type="Proteomes" id="UP001431209">
    <property type="component" value="Unassembled WGS sequence"/>
</dbReference>
<evidence type="ECO:0000313" key="2">
    <source>
        <dbReference type="EMBL" id="KAL0484372.1"/>
    </source>
</evidence>
<keyword evidence="3" id="KW-1185">Reference proteome</keyword>
<evidence type="ECO:0000256" key="1">
    <source>
        <dbReference type="SAM" id="Phobius"/>
    </source>
</evidence>
<accession>A0AAW2Z6S6</accession>
<name>A0AAW2Z6S6_9EUKA</name>
<comment type="caution">
    <text evidence="2">The sequence shown here is derived from an EMBL/GenBank/DDBJ whole genome shotgun (WGS) entry which is preliminary data.</text>
</comment>
<keyword evidence="1" id="KW-0812">Transmembrane</keyword>
<protein>
    <submittedName>
        <fullName evidence="2">Uncharacterized protein</fullName>
    </submittedName>
</protein>
<organism evidence="2 3">
    <name type="scientific">Acrasis kona</name>
    <dbReference type="NCBI Taxonomy" id="1008807"/>
    <lineage>
        <taxon>Eukaryota</taxon>
        <taxon>Discoba</taxon>
        <taxon>Heterolobosea</taxon>
        <taxon>Tetramitia</taxon>
        <taxon>Eutetramitia</taxon>
        <taxon>Acrasidae</taxon>
        <taxon>Acrasis</taxon>
    </lineage>
</organism>
<dbReference type="AlphaFoldDB" id="A0AAW2Z6S6"/>
<reference evidence="2 3" key="1">
    <citation type="submission" date="2024-03" db="EMBL/GenBank/DDBJ databases">
        <title>The Acrasis kona genome and developmental transcriptomes reveal deep origins of eukaryotic multicellular pathways.</title>
        <authorList>
            <person name="Sheikh S."/>
            <person name="Fu C.-J."/>
            <person name="Brown M.W."/>
            <person name="Baldauf S.L."/>
        </authorList>
    </citation>
    <scope>NUCLEOTIDE SEQUENCE [LARGE SCALE GENOMIC DNA]</scope>
    <source>
        <strain evidence="2 3">ATCC MYA-3509</strain>
    </source>
</reference>
<feature type="transmembrane region" description="Helical" evidence="1">
    <location>
        <begin position="33"/>
        <end position="53"/>
    </location>
</feature>
<gene>
    <name evidence="2" type="ORF">AKO1_005039</name>
</gene>